<evidence type="ECO:0000256" key="1">
    <source>
        <dbReference type="SAM" id="Phobius"/>
    </source>
</evidence>
<sequence>MFEGFVGAFIFFISLIQVLGPIKGSSWSYSKTRTLY</sequence>
<reference evidence="3" key="1">
    <citation type="journal article" date="2012" name="Nat. Biotechnol.">
        <title>Reference genome sequence of the model plant Setaria.</title>
        <authorList>
            <person name="Bennetzen J.L."/>
            <person name="Schmutz J."/>
            <person name="Wang H."/>
            <person name="Percifield R."/>
            <person name="Hawkins J."/>
            <person name="Pontaroli A.C."/>
            <person name="Estep M."/>
            <person name="Feng L."/>
            <person name="Vaughn J.N."/>
            <person name="Grimwood J."/>
            <person name="Jenkins J."/>
            <person name="Barry K."/>
            <person name="Lindquist E."/>
            <person name="Hellsten U."/>
            <person name="Deshpande S."/>
            <person name="Wang X."/>
            <person name="Wu X."/>
            <person name="Mitros T."/>
            <person name="Triplett J."/>
            <person name="Yang X."/>
            <person name="Ye C.Y."/>
            <person name="Mauro-Herrera M."/>
            <person name="Wang L."/>
            <person name="Li P."/>
            <person name="Sharma M."/>
            <person name="Sharma R."/>
            <person name="Ronald P.C."/>
            <person name="Panaud O."/>
            <person name="Kellogg E.A."/>
            <person name="Brutnell T.P."/>
            <person name="Doust A.N."/>
            <person name="Tuskan G.A."/>
            <person name="Rokhsar D."/>
            <person name="Devos K.M."/>
        </authorList>
    </citation>
    <scope>NUCLEOTIDE SEQUENCE [LARGE SCALE GENOMIC DNA]</scope>
    <source>
        <strain evidence="3">cv. Yugu1</strain>
    </source>
</reference>
<dbReference type="EMBL" id="AGNK02004428">
    <property type="status" value="NOT_ANNOTATED_CDS"/>
    <property type="molecule type" value="Genomic_DNA"/>
</dbReference>
<dbReference type="Gramene" id="KQK98076">
    <property type="protein sequence ID" value="KQK98076"/>
    <property type="gene ID" value="SETIT_012818mg"/>
</dbReference>
<protein>
    <submittedName>
        <fullName evidence="2">Uncharacterized protein</fullName>
    </submittedName>
</protein>
<dbReference type="InParanoid" id="K3YF01"/>
<dbReference type="AlphaFoldDB" id="K3YF01"/>
<keyword evidence="1" id="KW-1133">Transmembrane helix</keyword>
<name>K3YF01_SETIT</name>
<keyword evidence="1" id="KW-0472">Membrane</keyword>
<feature type="transmembrane region" description="Helical" evidence="1">
    <location>
        <begin position="6"/>
        <end position="22"/>
    </location>
</feature>
<keyword evidence="3" id="KW-1185">Reference proteome</keyword>
<dbReference type="EnsemblPlants" id="KQK98076">
    <property type="protein sequence ID" value="KQK98076"/>
    <property type="gene ID" value="SETIT_012818mg"/>
</dbReference>
<accession>K3YF01</accession>
<proteinExistence type="predicted"/>
<evidence type="ECO:0000313" key="3">
    <source>
        <dbReference type="Proteomes" id="UP000004995"/>
    </source>
</evidence>
<dbReference type="HOGENOM" id="CLU_3360611_0_0_1"/>
<organism evidence="2 3">
    <name type="scientific">Setaria italica</name>
    <name type="common">Foxtail millet</name>
    <name type="synonym">Panicum italicum</name>
    <dbReference type="NCBI Taxonomy" id="4555"/>
    <lineage>
        <taxon>Eukaryota</taxon>
        <taxon>Viridiplantae</taxon>
        <taxon>Streptophyta</taxon>
        <taxon>Embryophyta</taxon>
        <taxon>Tracheophyta</taxon>
        <taxon>Spermatophyta</taxon>
        <taxon>Magnoliopsida</taxon>
        <taxon>Liliopsida</taxon>
        <taxon>Poales</taxon>
        <taxon>Poaceae</taxon>
        <taxon>PACMAD clade</taxon>
        <taxon>Panicoideae</taxon>
        <taxon>Panicodae</taxon>
        <taxon>Paniceae</taxon>
        <taxon>Cenchrinae</taxon>
        <taxon>Setaria</taxon>
    </lineage>
</organism>
<dbReference type="Proteomes" id="UP000004995">
    <property type="component" value="Unassembled WGS sequence"/>
</dbReference>
<reference evidence="2" key="2">
    <citation type="submission" date="2018-08" db="UniProtKB">
        <authorList>
            <consortium name="EnsemblPlants"/>
        </authorList>
    </citation>
    <scope>IDENTIFICATION</scope>
    <source>
        <strain evidence="2">Yugu1</strain>
    </source>
</reference>
<keyword evidence="1" id="KW-0812">Transmembrane</keyword>
<evidence type="ECO:0000313" key="2">
    <source>
        <dbReference type="EnsemblPlants" id="KQK98076"/>
    </source>
</evidence>